<feature type="compositionally biased region" description="Gly residues" evidence="4">
    <location>
        <begin position="92"/>
        <end position="107"/>
    </location>
</feature>
<dbReference type="InterPro" id="IPR029034">
    <property type="entry name" value="Cystine-knot_cytokine"/>
</dbReference>
<keyword evidence="3" id="KW-0325">Glycoprotein</keyword>
<dbReference type="Gene3D" id="2.10.90.10">
    <property type="entry name" value="Cystine-knot cytokines"/>
    <property type="match status" value="1"/>
</dbReference>
<keyword evidence="1" id="KW-0732">Signal</keyword>
<dbReference type="GO" id="GO:0045087">
    <property type="term" value="P:innate immune response"/>
    <property type="evidence" value="ECO:0007669"/>
    <property type="project" value="TreeGrafter"/>
</dbReference>
<dbReference type="PANTHER" id="PTHR23199:SF12">
    <property type="entry name" value="NEUROTROPHIN 1-RELATED"/>
    <property type="match status" value="1"/>
</dbReference>
<evidence type="ECO:0000256" key="1">
    <source>
        <dbReference type="ARBA" id="ARBA00022729"/>
    </source>
</evidence>
<dbReference type="AlphaFoldDB" id="A0AAJ7SFR6"/>
<feature type="domain" description="Spaetzle" evidence="5">
    <location>
        <begin position="311"/>
        <end position="404"/>
    </location>
</feature>
<dbReference type="Pfam" id="PF16077">
    <property type="entry name" value="Spaetzle"/>
    <property type="match status" value="1"/>
</dbReference>
<feature type="region of interest" description="Disordered" evidence="4">
    <location>
        <begin position="139"/>
        <end position="243"/>
    </location>
</feature>
<evidence type="ECO:0000313" key="6">
    <source>
        <dbReference type="Proteomes" id="UP000694867"/>
    </source>
</evidence>
<dbReference type="GeneID" id="100900234"/>
<dbReference type="GO" id="GO:0021556">
    <property type="term" value="P:central nervous system formation"/>
    <property type="evidence" value="ECO:0007669"/>
    <property type="project" value="TreeGrafter"/>
</dbReference>
<dbReference type="PANTHER" id="PTHR23199">
    <property type="entry name" value="NEUROTROPHIN 1-RELATED"/>
    <property type="match status" value="1"/>
</dbReference>
<dbReference type="InterPro" id="IPR052444">
    <property type="entry name" value="Spz/Toll_ligand-like"/>
</dbReference>
<feature type="compositionally biased region" description="Basic and acidic residues" evidence="4">
    <location>
        <begin position="139"/>
        <end position="165"/>
    </location>
</feature>
<dbReference type="KEGG" id="goe:100900234"/>
<evidence type="ECO:0000256" key="3">
    <source>
        <dbReference type="ARBA" id="ARBA00023180"/>
    </source>
</evidence>
<proteinExistence type="predicted"/>
<feature type="compositionally biased region" description="Basic and acidic residues" evidence="4">
    <location>
        <begin position="211"/>
        <end position="223"/>
    </location>
</feature>
<reference evidence="7" key="1">
    <citation type="submission" date="2025-08" db="UniProtKB">
        <authorList>
            <consortium name="RefSeq"/>
        </authorList>
    </citation>
    <scope>IDENTIFICATION</scope>
</reference>
<dbReference type="RefSeq" id="XP_028967867.1">
    <property type="nucleotide sequence ID" value="XM_029112034.1"/>
</dbReference>
<keyword evidence="2" id="KW-1015">Disulfide bond</keyword>
<evidence type="ECO:0000313" key="7">
    <source>
        <dbReference type="RefSeq" id="XP_028967867.1"/>
    </source>
</evidence>
<feature type="compositionally biased region" description="Basic and acidic residues" evidence="4">
    <location>
        <begin position="108"/>
        <end position="118"/>
    </location>
</feature>
<evidence type="ECO:0000256" key="4">
    <source>
        <dbReference type="SAM" id="MobiDB-lite"/>
    </source>
</evidence>
<gene>
    <name evidence="7" type="primary">LOC100900234</name>
</gene>
<feature type="compositionally biased region" description="Basic and acidic residues" evidence="4">
    <location>
        <begin position="192"/>
        <end position="204"/>
    </location>
</feature>
<dbReference type="InterPro" id="IPR032104">
    <property type="entry name" value="Spaetzle"/>
</dbReference>
<evidence type="ECO:0000256" key="2">
    <source>
        <dbReference type="ARBA" id="ARBA00023157"/>
    </source>
</evidence>
<accession>A0AAJ7SFR6</accession>
<protein>
    <submittedName>
        <fullName evidence="7">Uncharacterized protein LOC100900234</fullName>
    </submittedName>
</protein>
<dbReference type="Proteomes" id="UP000694867">
    <property type="component" value="Unplaced"/>
</dbReference>
<feature type="region of interest" description="Disordered" evidence="4">
    <location>
        <begin position="84"/>
        <end position="118"/>
    </location>
</feature>
<sequence>MRLVSPLVLELCDAQPLGFENLSDPFAKSVENLLATYLMFAHILLLGLMLADGQVVAQQRQERVFGSSSGSSVIVVYKKEHDKDNAGDRVEGGPGQGLDRGIGPGDVGDGRDFRLRDQRDRDTRKVDIELRKDHGIKIFPNDDERDVRHDDARRDHSVSREDHYGQTHSKSRPRDGGSLTSNPHRLHRKPERRPGILDDRRDFDDAPGVDDDYRFPKAKDSFPSHRGGPPHRGEPVPPGFASDARPACARELDLCAHNHDYPVEKVQTIVDRYYNQMYDLYHAMYKIPPHEVQWVENFTHSFSQEKEHGDSVCRSETSYLRIGWAKNYKGHWMAVVNTERFPQTTRVEKCRYRDKPCEYMAPCFKTACKQREMLFPLIAVNPHDPSQKPQVDLFPIPSGCVCYVDDPFFHSRARKNDPDHGVHSKLPAFLR</sequence>
<dbReference type="GO" id="GO:0005121">
    <property type="term" value="F:Toll binding"/>
    <property type="evidence" value="ECO:0007669"/>
    <property type="project" value="TreeGrafter"/>
</dbReference>
<dbReference type="GO" id="GO:0008083">
    <property type="term" value="F:growth factor activity"/>
    <property type="evidence" value="ECO:0007669"/>
    <property type="project" value="TreeGrafter"/>
</dbReference>
<keyword evidence="6" id="KW-1185">Reference proteome</keyword>
<name>A0AAJ7SFR6_9ACAR</name>
<dbReference type="GO" id="GO:0005615">
    <property type="term" value="C:extracellular space"/>
    <property type="evidence" value="ECO:0007669"/>
    <property type="project" value="UniProtKB-ARBA"/>
</dbReference>
<organism evidence="6 7">
    <name type="scientific">Galendromus occidentalis</name>
    <name type="common">western predatory mite</name>
    <dbReference type="NCBI Taxonomy" id="34638"/>
    <lineage>
        <taxon>Eukaryota</taxon>
        <taxon>Metazoa</taxon>
        <taxon>Ecdysozoa</taxon>
        <taxon>Arthropoda</taxon>
        <taxon>Chelicerata</taxon>
        <taxon>Arachnida</taxon>
        <taxon>Acari</taxon>
        <taxon>Parasitiformes</taxon>
        <taxon>Mesostigmata</taxon>
        <taxon>Gamasina</taxon>
        <taxon>Phytoseioidea</taxon>
        <taxon>Phytoseiidae</taxon>
        <taxon>Typhlodrominae</taxon>
        <taxon>Galendromus</taxon>
    </lineage>
</organism>
<dbReference type="SUPFAM" id="SSF57501">
    <property type="entry name" value="Cystine-knot cytokines"/>
    <property type="match status" value="1"/>
</dbReference>
<evidence type="ECO:0000259" key="5">
    <source>
        <dbReference type="Pfam" id="PF16077"/>
    </source>
</evidence>